<gene>
    <name evidence="2" type="ORF">CVT26_005522</name>
</gene>
<dbReference type="EMBL" id="NHYE01004674">
    <property type="protein sequence ID" value="PPQ82984.1"/>
    <property type="molecule type" value="Genomic_DNA"/>
</dbReference>
<evidence type="ECO:0000256" key="1">
    <source>
        <dbReference type="SAM" id="MobiDB-lite"/>
    </source>
</evidence>
<protein>
    <submittedName>
        <fullName evidence="2">Uncharacterized protein</fullName>
    </submittedName>
</protein>
<organism evidence="2 3">
    <name type="scientific">Gymnopilus dilepis</name>
    <dbReference type="NCBI Taxonomy" id="231916"/>
    <lineage>
        <taxon>Eukaryota</taxon>
        <taxon>Fungi</taxon>
        <taxon>Dikarya</taxon>
        <taxon>Basidiomycota</taxon>
        <taxon>Agaricomycotina</taxon>
        <taxon>Agaricomycetes</taxon>
        <taxon>Agaricomycetidae</taxon>
        <taxon>Agaricales</taxon>
        <taxon>Agaricineae</taxon>
        <taxon>Hymenogastraceae</taxon>
        <taxon>Gymnopilus</taxon>
    </lineage>
</organism>
<dbReference type="Proteomes" id="UP000284706">
    <property type="component" value="Unassembled WGS sequence"/>
</dbReference>
<proteinExistence type="predicted"/>
<evidence type="ECO:0000313" key="2">
    <source>
        <dbReference type="EMBL" id="PPQ82984.1"/>
    </source>
</evidence>
<evidence type="ECO:0000313" key="3">
    <source>
        <dbReference type="Proteomes" id="UP000284706"/>
    </source>
</evidence>
<comment type="caution">
    <text evidence="2">The sequence shown here is derived from an EMBL/GenBank/DDBJ whole genome shotgun (WGS) entry which is preliminary data.</text>
</comment>
<dbReference type="AlphaFoldDB" id="A0A409WWS4"/>
<accession>A0A409WWS4</accession>
<reference evidence="2 3" key="1">
    <citation type="journal article" date="2018" name="Evol. Lett.">
        <title>Horizontal gene cluster transfer increased hallucinogenic mushroom diversity.</title>
        <authorList>
            <person name="Reynolds H.T."/>
            <person name="Vijayakumar V."/>
            <person name="Gluck-Thaler E."/>
            <person name="Korotkin H.B."/>
            <person name="Matheny P.B."/>
            <person name="Slot J.C."/>
        </authorList>
    </citation>
    <scope>NUCLEOTIDE SEQUENCE [LARGE SCALE GENOMIC DNA]</scope>
    <source>
        <strain evidence="2 3">SRW20</strain>
    </source>
</reference>
<keyword evidence="3" id="KW-1185">Reference proteome</keyword>
<sequence>MHDILPNMGRDPSVVEPPGIDHLYPDKDIPRPVMLVVWDMDKPDLPPKSRHWAIAWQVGTATNGHPVHRQLAIVREHNAQGPLSHLTNWGPKTKTVEPHLRCIPLAELALPQRRWLEGVAGAEPVRRPNGRWNCQDWVLSIFAQAVRAGVLARAQVESALAEAGCLEPLPLGS</sequence>
<dbReference type="OrthoDB" id="37659at2759"/>
<dbReference type="InParanoid" id="A0A409WWS4"/>
<feature type="region of interest" description="Disordered" evidence="1">
    <location>
        <begin position="1"/>
        <end position="21"/>
    </location>
</feature>
<name>A0A409WWS4_9AGAR</name>